<evidence type="ECO:0000313" key="8">
    <source>
        <dbReference type="Proteomes" id="UP001291623"/>
    </source>
</evidence>
<dbReference type="GO" id="GO:0005975">
    <property type="term" value="P:carbohydrate metabolic process"/>
    <property type="evidence" value="ECO:0007669"/>
    <property type="project" value="InterPro"/>
</dbReference>
<dbReference type="InterPro" id="IPR023296">
    <property type="entry name" value="Glyco_hydro_beta-prop_sf"/>
</dbReference>
<evidence type="ECO:0000256" key="4">
    <source>
        <dbReference type="RuleBase" id="RU362110"/>
    </source>
</evidence>
<organism evidence="7 8">
    <name type="scientific">Anisodus tanguticus</name>
    <dbReference type="NCBI Taxonomy" id="243964"/>
    <lineage>
        <taxon>Eukaryota</taxon>
        <taxon>Viridiplantae</taxon>
        <taxon>Streptophyta</taxon>
        <taxon>Embryophyta</taxon>
        <taxon>Tracheophyta</taxon>
        <taxon>Spermatophyta</taxon>
        <taxon>Magnoliopsida</taxon>
        <taxon>eudicotyledons</taxon>
        <taxon>Gunneridae</taxon>
        <taxon>Pentapetalae</taxon>
        <taxon>asterids</taxon>
        <taxon>lamiids</taxon>
        <taxon>Solanales</taxon>
        <taxon>Solanaceae</taxon>
        <taxon>Solanoideae</taxon>
        <taxon>Hyoscyameae</taxon>
        <taxon>Anisodus</taxon>
    </lineage>
</organism>
<feature type="domain" description="Glycosyl hydrolase family 32 C-terminal" evidence="6">
    <location>
        <begin position="526"/>
        <end position="708"/>
    </location>
</feature>
<keyword evidence="2 4" id="KW-0378">Hydrolase</keyword>
<feature type="domain" description="Glycosyl hydrolase family 32 N-terminal" evidence="5">
    <location>
        <begin position="234"/>
        <end position="523"/>
    </location>
</feature>
<dbReference type="GO" id="GO:0004553">
    <property type="term" value="F:hydrolase activity, hydrolyzing O-glycosyl compounds"/>
    <property type="evidence" value="ECO:0007669"/>
    <property type="project" value="InterPro"/>
</dbReference>
<dbReference type="SUPFAM" id="SSF75005">
    <property type="entry name" value="Arabinanase/levansucrase/invertase"/>
    <property type="match status" value="1"/>
</dbReference>
<keyword evidence="8" id="KW-1185">Reference proteome</keyword>
<evidence type="ECO:0000256" key="3">
    <source>
        <dbReference type="ARBA" id="ARBA00023295"/>
    </source>
</evidence>
<evidence type="ECO:0000313" key="7">
    <source>
        <dbReference type="EMBL" id="KAK4338282.1"/>
    </source>
</evidence>
<dbReference type="EMBL" id="JAVYJV010000024">
    <property type="protein sequence ID" value="KAK4338282.1"/>
    <property type="molecule type" value="Genomic_DNA"/>
</dbReference>
<name>A0AAE1QUA2_9SOLA</name>
<dbReference type="Gene3D" id="2.115.10.20">
    <property type="entry name" value="Glycosyl hydrolase domain, family 43"/>
    <property type="match status" value="1"/>
</dbReference>
<dbReference type="Proteomes" id="UP001291623">
    <property type="component" value="Unassembled WGS sequence"/>
</dbReference>
<dbReference type="InterPro" id="IPR013148">
    <property type="entry name" value="Glyco_hydro_32_N"/>
</dbReference>
<dbReference type="InterPro" id="IPR050551">
    <property type="entry name" value="Fructan_Metab_Enzymes"/>
</dbReference>
<accession>A0AAE1QUA2</accession>
<dbReference type="FunFam" id="2.60.120.560:FF:000002">
    <property type="entry name" value="Beta-fructofuranosidase, insoluble isoenzyme CWINV1"/>
    <property type="match status" value="1"/>
</dbReference>
<dbReference type="Pfam" id="PF08244">
    <property type="entry name" value="Glyco_hydro_32C"/>
    <property type="match status" value="1"/>
</dbReference>
<dbReference type="PANTHER" id="PTHR31953">
    <property type="entry name" value="BETA-FRUCTOFURANOSIDASE, INSOLUBLE ISOENZYME CWINV1-RELATED"/>
    <property type="match status" value="1"/>
</dbReference>
<dbReference type="SMART" id="SM00640">
    <property type="entry name" value="Glyco_32"/>
    <property type="match status" value="1"/>
</dbReference>
<dbReference type="Gene3D" id="2.60.120.560">
    <property type="entry name" value="Exo-inulinase, domain 1"/>
    <property type="match status" value="1"/>
</dbReference>
<evidence type="ECO:0000256" key="2">
    <source>
        <dbReference type="ARBA" id="ARBA00022801"/>
    </source>
</evidence>
<proteinExistence type="inferred from homology"/>
<dbReference type="AlphaFoldDB" id="A0AAE1QUA2"/>
<dbReference type="InterPro" id="IPR013320">
    <property type="entry name" value="ConA-like_dom_sf"/>
</dbReference>
<evidence type="ECO:0000259" key="6">
    <source>
        <dbReference type="Pfam" id="PF08244"/>
    </source>
</evidence>
<comment type="caution">
    <text evidence="7">The sequence shown here is derived from an EMBL/GenBank/DDBJ whole genome shotgun (WGS) entry which is preliminary data.</text>
</comment>
<keyword evidence="3 4" id="KW-0326">Glycosidase</keyword>
<dbReference type="InterPro" id="IPR001362">
    <property type="entry name" value="Glyco_hydro_32"/>
</dbReference>
<reference evidence="7" key="1">
    <citation type="submission" date="2023-12" db="EMBL/GenBank/DDBJ databases">
        <title>Genome assembly of Anisodus tanguticus.</title>
        <authorList>
            <person name="Wang Y.-J."/>
        </authorList>
    </citation>
    <scope>NUCLEOTIDE SEQUENCE</scope>
    <source>
        <strain evidence="7">KB-2021</strain>
        <tissue evidence="7">Leaf</tissue>
    </source>
</reference>
<dbReference type="SUPFAM" id="SSF49899">
    <property type="entry name" value="Concanavalin A-like lectins/glucanases"/>
    <property type="match status" value="1"/>
</dbReference>
<protein>
    <recommendedName>
        <fullName evidence="9">Beta-fructofuranosidase</fullName>
    </recommendedName>
</protein>
<dbReference type="InterPro" id="IPR013189">
    <property type="entry name" value="Glyco_hydro_32_C"/>
</dbReference>
<evidence type="ECO:0000256" key="1">
    <source>
        <dbReference type="ARBA" id="ARBA00009902"/>
    </source>
</evidence>
<gene>
    <name evidence="7" type="ORF">RND71_042769</name>
</gene>
<evidence type="ECO:0000259" key="5">
    <source>
        <dbReference type="Pfam" id="PF00251"/>
    </source>
</evidence>
<comment type="similarity">
    <text evidence="1 4">Belongs to the glycosyl hydrolase 32 family.</text>
</comment>
<dbReference type="Pfam" id="PF00251">
    <property type="entry name" value="Glyco_hydro_32N"/>
    <property type="match status" value="1"/>
</dbReference>
<evidence type="ECO:0008006" key="9">
    <source>
        <dbReference type="Google" id="ProtNLM"/>
    </source>
</evidence>
<sequence length="737" mass="82016">MAAAVRNKQDVFNLLGVDYIITPLKILQSLKEYVALPDEKYSRRGLVENPSRIFHSHEPIFIRQKEIMSERTLFEGKANGSDTNHVIKFVELQKWDQYSFSSAMGPASVELVTIGMDGYINQAKPVEELFGKIWPPPNFWPLNTFMGNSPYSLKQSSRYSDKTTLSTLAYGTGNLLQLIASRDGVQYAQFESNAVDHHDHVGAWGGGRCLHQVARPFFRCTAVSVDQKDVGLAKNAAVWGNIVWGHAVSRDLIHWQHLPVAMVADQWYDINGVWTGSATILPYDNLVMLYTGSTNESVQVQNLAYPADPSDPLLRKWVKYEGNPVLIPPPGIAKKDFRDPTTAWTTPEGMWRITIGSKVNKTGISLVYDTIDFKNFELLEGVLHGVPGTGMWECVDFYPVSKIAENGLDTSENGPAVKHVLKSSLDDDRNDYYALGTYDATTGKWVPDNPIIDVGIGLRYDYGNFYASKTFYDQEKKRRVLWAWITESDSEAADICKGWASLQPIPRTIKFDKKTGSNIITWPVAEVENLRLDSKEFDKVVVKPGTVVPLEVGSATQLDIMAEFEVDPKVLERIDGSNSTYDCRSGGGSAERGALGPFGLMVLTDSGLSEQTPIYFYIAKDATGNFNTHFCNDLTRSSEATDVRKLIYGSTVPVLQGEKLTIRTLVDHSIVESFAQGGRAAITSRVYPTKAIYEDAKLYLFNNATDISVTATFLVNGFVIRRSSIATTVKLCFTILK</sequence>
<dbReference type="CDD" id="cd18624">
    <property type="entry name" value="GH32_Fruct1-like"/>
    <property type="match status" value="1"/>
</dbReference>